<evidence type="ECO:0000313" key="4">
    <source>
        <dbReference type="EMBL" id="CAF4920355.1"/>
    </source>
</evidence>
<dbReference type="Proteomes" id="UP000681967">
    <property type="component" value="Unassembled WGS sequence"/>
</dbReference>
<feature type="non-terminal residue" evidence="3">
    <location>
        <position position="1"/>
    </location>
</feature>
<organism evidence="3 5">
    <name type="scientific">Rotaria magnacalcarata</name>
    <dbReference type="NCBI Taxonomy" id="392030"/>
    <lineage>
        <taxon>Eukaryota</taxon>
        <taxon>Metazoa</taxon>
        <taxon>Spiralia</taxon>
        <taxon>Gnathifera</taxon>
        <taxon>Rotifera</taxon>
        <taxon>Eurotatoria</taxon>
        <taxon>Bdelloidea</taxon>
        <taxon>Philodinida</taxon>
        <taxon>Philodinidae</taxon>
        <taxon>Rotaria</taxon>
    </lineage>
</organism>
<evidence type="ECO:0000313" key="2">
    <source>
        <dbReference type="EMBL" id="CAF4280911.1"/>
    </source>
</evidence>
<dbReference type="EMBL" id="CAJOBH010174295">
    <property type="protein sequence ID" value="CAF4920355.1"/>
    <property type="molecule type" value="Genomic_DNA"/>
</dbReference>
<dbReference type="Proteomes" id="UP000676336">
    <property type="component" value="Unassembled WGS sequence"/>
</dbReference>
<reference evidence="3" key="1">
    <citation type="submission" date="2021-02" db="EMBL/GenBank/DDBJ databases">
        <authorList>
            <person name="Nowell W R."/>
        </authorList>
    </citation>
    <scope>NUCLEOTIDE SEQUENCE</scope>
</reference>
<dbReference type="AlphaFoldDB" id="A0A8S2TPF5"/>
<dbReference type="Proteomes" id="UP000681720">
    <property type="component" value="Unassembled WGS sequence"/>
</dbReference>
<protein>
    <submittedName>
        <fullName evidence="3">Uncharacterized protein</fullName>
    </submittedName>
</protein>
<sequence>MTLNICNMSTEIPVHNLQAHNEET</sequence>
<evidence type="ECO:0000313" key="3">
    <source>
        <dbReference type="EMBL" id="CAF4301305.1"/>
    </source>
</evidence>
<dbReference type="EMBL" id="CAJOBJ010036260">
    <property type="protein sequence ID" value="CAF4301305.1"/>
    <property type="molecule type" value="Genomic_DNA"/>
</dbReference>
<name>A0A8S2TPF5_9BILA</name>
<proteinExistence type="predicted"/>
<accession>A0A8S2TPF5</accession>
<gene>
    <name evidence="1" type="ORF">BYL167_LOCUS22688</name>
    <name evidence="4" type="ORF">BYL167_LOCUS52935</name>
    <name evidence="3" type="ORF">GIL414_LOCUS25860</name>
    <name evidence="2" type="ORF">SMN809_LOCUS25253</name>
</gene>
<dbReference type="EMBL" id="CAJOBI010032658">
    <property type="protein sequence ID" value="CAF4280911.1"/>
    <property type="molecule type" value="Genomic_DNA"/>
</dbReference>
<evidence type="ECO:0000313" key="5">
    <source>
        <dbReference type="Proteomes" id="UP000681720"/>
    </source>
</evidence>
<dbReference type="EMBL" id="CAJOBH010013901">
    <property type="protein sequence ID" value="CAF4177974.1"/>
    <property type="molecule type" value="Genomic_DNA"/>
</dbReference>
<comment type="caution">
    <text evidence="3">The sequence shown here is derived from an EMBL/GenBank/DDBJ whole genome shotgun (WGS) entry which is preliminary data.</text>
</comment>
<evidence type="ECO:0000313" key="1">
    <source>
        <dbReference type="EMBL" id="CAF4177974.1"/>
    </source>
</evidence>